<gene>
    <name evidence="1" type="ORF">CDL15_Pgr010306</name>
</gene>
<dbReference type="AlphaFoldDB" id="A0A218W1L9"/>
<dbReference type="Proteomes" id="UP000197138">
    <property type="component" value="Unassembled WGS sequence"/>
</dbReference>
<dbReference type="EMBL" id="MTKT01005538">
    <property type="protein sequence ID" value="OWM66655.1"/>
    <property type="molecule type" value="Genomic_DNA"/>
</dbReference>
<accession>A0A218W1L9</accession>
<organism evidence="1 2">
    <name type="scientific">Punica granatum</name>
    <name type="common">Pomegranate</name>
    <dbReference type="NCBI Taxonomy" id="22663"/>
    <lineage>
        <taxon>Eukaryota</taxon>
        <taxon>Viridiplantae</taxon>
        <taxon>Streptophyta</taxon>
        <taxon>Embryophyta</taxon>
        <taxon>Tracheophyta</taxon>
        <taxon>Spermatophyta</taxon>
        <taxon>Magnoliopsida</taxon>
        <taxon>eudicotyledons</taxon>
        <taxon>Gunneridae</taxon>
        <taxon>Pentapetalae</taxon>
        <taxon>rosids</taxon>
        <taxon>malvids</taxon>
        <taxon>Myrtales</taxon>
        <taxon>Lythraceae</taxon>
        <taxon>Punica</taxon>
    </lineage>
</organism>
<name>A0A218W1L9_PUNGR</name>
<comment type="caution">
    <text evidence="1">The sequence shown here is derived from an EMBL/GenBank/DDBJ whole genome shotgun (WGS) entry which is preliminary data.</text>
</comment>
<reference evidence="2" key="1">
    <citation type="journal article" date="2017" name="Plant J.">
        <title>The pomegranate (Punica granatum L.) genome and the genomics of punicalagin biosynthesis.</title>
        <authorList>
            <person name="Qin G."/>
            <person name="Xu C."/>
            <person name="Ming R."/>
            <person name="Tang H."/>
            <person name="Guyot R."/>
            <person name="Kramer E.M."/>
            <person name="Hu Y."/>
            <person name="Yi X."/>
            <person name="Qi Y."/>
            <person name="Xu X."/>
            <person name="Gao Z."/>
            <person name="Pan H."/>
            <person name="Jian J."/>
            <person name="Tian Y."/>
            <person name="Yue Z."/>
            <person name="Xu Y."/>
        </authorList>
    </citation>
    <scope>NUCLEOTIDE SEQUENCE [LARGE SCALE GENOMIC DNA]</scope>
    <source>
        <strain evidence="2">cv. Dabenzi</strain>
    </source>
</reference>
<sequence>MIMALSLLSFIDSPNIREVVGEAIYRYTSFINSPDIRAVVGEAIYRYTYDRYYSLRGNGVRSRWLEY</sequence>
<protein>
    <submittedName>
        <fullName evidence="1">Uncharacterized protein</fullName>
    </submittedName>
</protein>
<evidence type="ECO:0000313" key="2">
    <source>
        <dbReference type="Proteomes" id="UP000197138"/>
    </source>
</evidence>
<proteinExistence type="predicted"/>
<evidence type="ECO:0000313" key="1">
    <source>
        <dbReference type="EMBL" id="OWM66655.1"/>
    </source>
</evidence>